<dbReference type="PROSITE" id="PS00108">
    <property type="entry name" value="PROTEIN_KINASE_ST"/>
    <property type="match status" value="1"/>
</dbReference>
<dbReference type="PANTHER" id="PTHR44329:SF214">
    <property type="entry name" value="PROTEIN KINASE DOMAIN-CONTAINING PROTEIN"/>
    <property type="match status" value="1"/>
</dbReference>
<dbReference type="Pfam" id="PF00035">
    <property type="entry name" value="dsrm"/>
    <property type="match status" value="2"/>
</dbReference>
<feature type="region of interest" description="Disordered" evidence="2">
    <location>
        <begin position="690"/>
        <end position="721"/>
    </location>
</feature>
<dbReference type="InterPro" id="IPR008271">
    <property type="entry name" value="Ser/Thr_kinase_AS"/>
</dbReference>
<dbReference type="Gene3D" id="1.10.510.10">
    <property type="entry name" value="Transferase(Phosphotransferase) domain 1"/>
    <property type="match status" value="1"/>
</dbReference>
<dbReference type="GO" id="GO:0005524">
    <property type="term" value="F:ATP binding"/>
    <property type="evidence" value="ECO:0007669"/>
    <property type="project" value="InterPro"/>
</dbReference>
<dbReference type="Pfam" id="PF07714">
    <property type="entry name" value="PK_Tyr_Ser-Thr"/>
    <property type="match status" value="1"/>
</dbReference>
<dbReference type="InterPro" id="IPR011009">
    <property type="entry name" value="Kinase-like_dom_sf"/>
</dbReference>
<proteinExistence type="predicted"/>
<feature type="compositionally biased region" description="Low complexity" evidence="2">
    <location>
        <begin position="443"/>
        <end position="454"/>
    </location>
</feature>
<dbReference type="PROSITE" id="PS50011">
    <property type="entry name" value="PROTEIN_KINASE_DOM"/>
    <property type="match status" value="1"/>
</dbReference>
<dbReference type="InterPro" id="IPR000719">
    <property type="entry name" value="Prot_kinase_dom"/>
</dbReference>
<evidence type="ECO:0000256" key="2">
    <source>
        <dbReference type="SAM" id="MobiDB-lite"/>
    </source>
</evidence>
<dbReference type="InterPro" id="IPR001245">
    <property type="entry name" value="Ser-Thr/Tyr_kinase_cat_dom"/>
</dbReference>
<feature type="domain" description="Protein kinase" evidence="3">
    <location>
        <begin position="94"/>
        <end position="366"/>
    </location>
</feature>
<gene>
    <name evidence="5" type="ORF">OE88DRAFT_1730200</name>
</gene>
<name>A0A5C3NH73_9AGAM</name>
<dbReference type="SMART" id="SM00358">
    <property type="entry name" value="DSRM"/>
    <property type="match status" value="2"/>
</dbReference>
<keyword evidence="5" id="KW-0418">Kinase</keyword>
<accession>A0A5C3NH73</accession>
<evidence type="ECO:0000313" key="5">
    <source>
        <dbReference type="EMBL" id="TFK56742.1"/>
    </source>
</evidence>
<feature type="compositionally biased region" description="Polar residues" evidence="2">
    <location>
        <begin position="601"/>
        <end position="618"/>
    </location>
</feature>
<dbReference type="PROSITE" id="PS50137">
    <property type="entry name" value="DS_RBD"/>
    <property type="match status" value="2"/>
</dbReference>
<dbReference type="SUPFAM" id="SSF54768">
    <property type="entry name" value="dsRNA-binding domain-like"/>
    <property type="match status" value="2"/>
</dbReference>
<dbReference type="SMART" id="SM00220">
    <property type="entry name" value="S_TKc"/>
    <property type="match status" value="1"/>
</dbReference>
<feature type="region of interest" description="Disordered" evidence="2">
    <location>
        <begin position="430"/>
        <end position="494"/>
    </location>
</feature>
<dbReference type="InterPro" id="IPR051681">
    <property type="entry name" value="Ser/Thr_Kinases-Pseudokinases"/>
</dbReference>
<keyword evidence="6" id="KW-1185">Reference proteome</keyword>
<evidence type="ECO:0000259" key="3">
    <source>
        <dbReference type="PROSITE" id="PS50011"/>
    </source>
</evidence>
<dbReference type="PANTHER" id="PTHR44329">
    <property type="entry name" value="SERINE/THREONINE-PROTEIN KINASE TNNI3K-RELATED"/>
    <property type="match status" value="1"/>
</dbReference>
<evidence type="ECO:0000259" key="4">
    <source>
        <dbReference type="PROSITE" id="PS50137"/>
    </source>
</evidence>
<feature type="compositionally biased region" description="Polar residues" evidence="2">
    <location>
        <begin position="461"/>
        <end position="470"/>
    </location>
</feature>
<dbReference type="AlphaFoldDB" id="A0A5C3NH73"/>
<keyword evidence="1" id="KW-0694">RNA-binding</keyword>
<feature type="compositionally biased region" description="Basic and acidic residues" evidence="2">
    <location>
        <begin position="702"/>
        <end position="721"/>
    </location>
</feature>
<evidence type="ECO:0000256" key="1">
    <source>
        <dbReference type="PROSITE-ProRule" id="PRU00266"/>
    </source>
</evidence>
<dbReference type="OrthoDB" id="2392202at2759"/>
<protein>
    <submittedName>
        <fullName evidence="5">Kinase-like protein</fullName>
    </submittedName>
</protein>
<feature type="domain" description="DRBM" evidence="4">
    <location>
        <begin position="535"/>
        <end position="597"/>
    </location>
</feature>
<evidence type="ECO:0000313" key="6">
    <source>
        <dbReference type="Proteomes" id="UP000305948"/>
    </source>
</evidence>
<reference evidence="5 6" key="1">
    <citation type="journal article" date="2019" name="Nat. Ecol. Evol.">
        <title>Megaphylogeny resolves global patterns of mushroom evolution.</title>
        <authorList>
            <person name="Varga T."/>
            <person name="Krizsan K."/>
            <person name="Foldi C."/>
            <person name="Dima B."/>
            <person name="Sanchez-Garcia M."/>
            <person name="Sanchez-Ramirez S."/>
            <person name="Szollosi G.J."/>
            <person name="Szarkandi J.G."/>
            <person name="Papp V."/>
            <person name="Albert L."/>
            <person name="Andreopoulos W."/>
            <person name="Angelini C."/>
            <person name="Antonin V."/>
            <person name="Barry K.W."/>
            <person name="Bougher N.L."/>
            <person name="Buchanan P."/>
            <person name="Buyck B."/>
            <person name="Bense V."/>
            <person name="Catcheside P."/>
            <person name="Chovatia M."/>
            <person name="Cooper J."/>
            <person name="Damon W."/>
            <person name="Desjardin D."/>
            <person name="Finy P."/>
            <person name="Geml J."/>
            <person name="Haridas S."/>
            <person name="Hughes K."/>
            <person name="Justo A."/>
            <person name="Karasinski D."/>
            <person name="Kautmanova I."/>
            <person name="Kiss B."/>
            <person name="Kocsube S."/>
            <person name="Kotiranta H."/>
            <person name="LaButti K.M."/>
            <person name="Lechner B.E."/>
            <person name="Liimatainen K."/>
            <person name="Lipzen A."/>
            <person name="Lukacs Z."/>
            <person name="Mihaltcheva S."/>
            <person name="Morgado L.N."/>
            <person name="Niskanen T."/>
            <person name="Noordeloos M.E."/>
            <person name="Ohm R.A."/>
            <person name="Ortiz-Santana B."/>
            <person name="Ovrebo C."/>
            <person name="Racz N."/>
            <person name="Riley R."/>
            <person name="Savchenko A."/>
            <person name="Shiryaev A."/>
            <person name="Soop K."/>
            <person name="Spirin V."/>
            <person name="Szebenyi C."/>
            <person name="Tomsovsky M."/>
            <person name="Tulloss R.E."/>
            <person name="Uehling J."/>
            <person name="Grigoriev I.V."/>
            <person name="Vagvolgyi C."/>
            <person name="Papp T."/>
            <person name="Martin F.M."/>
            <person name="Miettinen O."/>
            <person name="Hibbett D.S."/>
            <person name="Nagy L.G."/>
        </authorList>
    </citation>
    <scope>NUCLEOTIDE SEQUENCE [LARGE SCALE GENOMIC DNA]</scope>
    <source>
        <strain evidence="5 6">OMC1185</strain>
    </source>
</reference>
<dbReference type="Gene3D" id="3.30.160.20">
    <property type="match status" value="2"/>
</dbReference>
<sequence length="721" mass="78665">MDFEAKISELLSLRSADYRKFVSNLLELIRGPSTLQDITAIPVHRLKTLYDLLDIIQAEADEEPEHGAELETFLLRVSSKTGYLPASLLLKNVEHNQVAVAGGLSCDIYRGQLTTTTTSQAIALKVLRPYSMKENPDKMRKDFRREALQWRQLRHPNIYPFLGLWDKMAGDRMCLISPWSSYGDLTKFLDEHPNHDRLRLARDVAEGLQYLHGRQPPLVHGDLKGANILIDSQTRACISDFGISKFLQDHGTTTVTTHSKGTLRWMAPEQLKGGDPSKARSTASDVYSLSHVFVEIYTGEYPWPDLPQDIAVISKFVAGERPTRPDGIPDTIWAIIESCREDAPADRMSASKIASALAGYKARLYLEPLSALSNSGIGGELLGLSPEMHAVEKILDCLPKLLTTLDSLTLADQACTEAVLRRKEEILGSVQSLGRRPGPYDPVPSSGSGSGSSPELLRINTRATQETTRSIEQEDPAPSTVFPARSPADATSLPDSAAFNLNGLNAPTRFARSSTSLPNFPSIPMPSPTPCLPYLNQVAQQKRASIDWPGEKTGPDHAPTWQVRCVVNGTVRGTGFGALKQSAKEQAAREALDSLGWGQPGSASRSPSITNQFTASPVQSPAAIRPQSMQALPGIAALQPALPGGKSFLSFFKEEADRRHLVVDYSQIGRDSEIGPLNPNWSFKVIVGGEEQGAGTGPSKQAAKEAAARDAYRNMRWDSNG</sequence>
<keyword evidence="5" id="KW-0808">Transferase</keyword>
<dbReference type="GO" id="GO:0003723">
    <property type="term" value="F:RNA binding"/>
    <property type="evidence" value="ECO:0007669"/>
    <property type="project" value="UniProtKB-UniRule"/>
</dbReference>
<feature type="region of interest" description="Disordered" evidence="2">
    <location>
        <begin position="595"/>
        <end position="618"/>
    </location>
</feature>
<dbReference type="InterPro" id="IPR014720">
    <property type="entry name" value="dsRBD_dom"/>
</dbReference>
<dbReference type="Proteomes" id="UP000305948">
    <property type="component" value="Unassembled WGS sequence"/>
</dbReference>
<dbReference type="SUPFAM" id="SSF56112">
    <property type="entry name" value="Protein kinase-like (PK-like)"/>
    <property type="match status" value="1"/>
</dbReference>
<dbReference type="STRING" id="5364.A0A5C3NH73"/>
<dbReference type="EMBL" id="ML213503">
    <property type="protein sequence ID" value="TFK56742.1"/>
    <property type="molecule type" value="Genomic_DNA"/>
</dbReference>
<feature type="domain" description="DRBM" evidence="4">
    <location>
        <begin position="647"/>
        <end position="717"/>
    </location>
</feature>
<organism evidence="5 6">
    <name type="scientific">Heliocybe sulcata</name>
    <dbReference type="NCBI Taxonomy" id="5364"/>
    <lineage>
        <taxon>Eukaryota</taxon>
        <taxon>Fungi</taxon>
        <taxon>Dikarya</taxon>
        <taxon>Basidiomycota</taxon>
        <taxon>Agaricomycotina</taxon>
        <taxon>Agaricomycetes</taxon>
        <taxon>Gloeophyllales</taxon>
        <taxon>Gloeophyllaceae</taxon>
        <taxon>Heliocybe</taxon>
    </lineage>
</organism>
<dbReference type="GO" id="GO:0004674">
    <property type="term" value="F:protein serine/threonine kinase activity"/>
    <property type="evidence" value="ECO:0007669"/>
    <property type="project" value="TreeGrafter"/>
</dbReference>
<dbReference type="CDD" id="cd10845">
    <property type="entry name" value="DSRM_RNAse_III_family"/>
    <property type="match status" value="1"/>
</dbReference>